<sequence length="452" mass="49171">MTATVQLAAAPAGRRLRVLVVSQYYWPEHASIPTLLAEELQRRGHHVRVLTTFPNYPTGRLPDGQRQKAHVVETVRGVRVHRVPMVLDRSERTLHRAASYASFALSSALWGRLGMSADVVYVYATQMTPALGPAVWRRNGGPPFVLHVQDLWPDAIVGASFVRSGAGKAIARSLEPLLRRAYREASATIGISDEMAATLVERGAPRSRVHSVSNWAWEREAPPLERKQKRGRRSTSFLYAGNLGDAQQLDEVLRAAAMVDGDPRFSLDLYGSGSAEHRLRALATLLGLRSVRFRGRVSTESMSEIYRDHDFQVVPLAETPALRAAVPSKLPMSLRHGLPVVASAQGAAADLIAEHGAGIVASSADAEGIADAFREAMDLDDAEHRAMSRRARSAYERSMSLTAGVDAIEAILRNVVREETVRPGAARGRPAPTGTGGRTSTRSTARAKASHR</sequence>
<evidence type="ECO:0000256" key="1">
    <source>
        <dbReference type="ARBA" id="ARBA00021292"/>
    </source>
</evidence>
<name>A0A1G8B909_9MICO</name>
<feature type="domain" description="Glycosyltransferase subfamily 4-like N-terminal" evidence="6">
    <location>
        <begin position="36"/>
        <end position="215"/>
    </location>
</feature>
<evidence type="ECO:0000313" key="7">
    <source>
        <dbReference type="EMBL" id="SDH29594.1"/>
    </source>
</evidence>
<dbReference type="RefSeq" id="WP_092502553.1">
    <property type="nucleotide sequence ID" value="NZ_LT629695.1"/>
</dbReference>
<proteinExistence type="predicted"/>
<dbReference type="AlphaFoldDB" id="A0A1G8B909"/>
<evidence type="ECO:0000256" key="3">
    <source>
        <dbReference type="ARBA" id="ARBA00022679"/>
    </source>
</evidence>
<dbReference type="GO" id="GO:0016758">
    <property type="term" value="F:hexosyltransferase activity"/>
    <property type="evidence" value="ECO:0007669"/>
    <property type="project" value="TreeGrafter"/>
</dbReference>
<dbReference type="GO" id="GO:1901137">
    <property type="term" value="P:carbohydrate derivative biosynthetic process"/>
    <property type="evidence" value="ECO:0007669"/>
    <property type="project" value="UniProtKB-ARBA"/>
</dbReference>
<evidence type="ECO:0000256" key="4">
    <source>
        <dbReference type="SAM" id="MobiDB-lite"/>
    </source>
</evidence>
<feature type="domain" description="Glycosyl transferase family 1" evidence="5">
    <location>
        <begin position="232"/>
        <end position="392"/>
    </location>
</feature>
<evidence type="ECO:0000313" key="8">
    <source>
        <dbReference type="Proteomes" id="UP000198822"/>
    </source>
</evidence>
<keyword evidence="2" id="KW-0328">Glycosyltransferase</keyword>
<dbReference type="STRING" id="399736.SAMN04489720_0744"/>
<keyword evidence="3 7" id="KW-0808">Transferase</keyword>
<evidence type="ECO:0000259" key="6">
    <source>
        <dbReference type="Pfam" id="PF13579"/>
    </source>
</evidence>
<dbReference type="OrthoDB" id="3180470at2"/>
<protein>
    <recommendedName>
        <fullName evidence="1">D-inositol 3-phosphate glycosyltransferase</fullName>
    </recommendedName>
</protein>
<dbReference type="InterPro" id="IPR028098">
    <property type="entry name" value="Glyco_trans_4-like_N"/>
</dbReference>
<dbReference type="PANTHER" id="PTHR45947">
    <property type="entry name" value="SULFOQUINOVOSYL TRANSFERASE SQD2"/>
    <property type="match status" value="1"/>
</dbReference>
<dbReference type="InterPro" id="IPR001296">
    <property type="entry name" value="Glyco_trans_1"/>
</dbReference>
<dbReference type="CDD" id="cd03794">
    <property type="entry name" value="GT4_WbuB-like"/>
    <property type="match status" value="1"/>
</dbReference>
<dbReference type="PANTHER" id="PTHR45947:SF3">
    <property type="entry name" value="SULFOQUINOVOSYL TRANSFERASE SQD2"/>
    <property type="match status" value="1"/>
</dbReference>
<reference evidence="8" key="1">
    <citation type="submission" date="2016-10" db="EMBL/GenBank/DDBJ databases">
        <authorList>
            <person name="Varghese N."/>
            <person name="Submissions S."/>
        </authorList>
    </citation>
    <scope>NUCLEOTIDE SEQUENCE [LARGE SCALE GENOMIC DNA]</scope>
    <source>
        <strain evidence="8">DSM 22002</strain>
    </source>
</reference>
<gene>
    <name evidence="7" type="ORF">SAMN04489720_0744</name>
</gene>
<dbReference type="Gene3D" id="3.40.50.2000">
    <property type="entry name" value="Glycogen Phosphorylase B"/>
    <property type="match status" value="2"/>
</dbReference>
<organism evidence="7 8">
    <name type="scientific">Agrococcus jejuensis</name>
    <dbReference type="NCBI Taxonomy" id="399736"/>
    <lineage>
        <taxon>Bacteria</taxon>
        <taxon>Bacillati</taxon>
        <taxon>Actinomycetota</taxon>
        <taxon>Actinomycetes</taxon>
        <taxon>Micrococcales</taxon>
        <taxon>Microbacteriaceae</taxon>
        <taxon>Agrococcus</taxon>
    </lineage>
</organism>
<dbReference type="Pfam" id="PF00534">
    <property type="entry name" value="Glycos_transf_1"/>
    <property type="match status" value="1"/>
</dbReference>
<dbReference type="EMBL" id="LT629695">
    <property type="protein sequence ID" value="SDH29594.1"/>
    <property type="molecule type" value="Genomic_DNA"/>
</dbReference>
<accession>A0A1G8B909</accession>
<feature type="compositionally biased region" description="Low complexity" evidence="4">
    <location>
        <begin position="422"/>
        <end position="452"/>
    </location>
</feature>
<dbReference type="Proteomes" id="UP000198822">
    <property type="component" value="Chromosome I"/>
</dbReference>
<dbReference type="InterPro" id="IPR050194">
    <property type="entry name" value="Glycosyltransferase_grp1"/>
</dbReference>
<dbReference type="Pfam" id="PF13579">
    <property type="entry name" value="Glyco_trans_4_4"/>
    <property type="match status" value="1"/>
</dbReference>
<evidence type="ECO:0000259" key="5">
    <source>
        <dbReference type="Pfam" id="PF00534"/>
    </source>
</evidence>
<dbReference type="SUPFAM" id="SSF53756">
    <property type="entry name" value="UDP-Glycosyltransferase/glycogen phosphorylase"/>
    <property type="match status" value="1"/>
</dbReference>
<evidence type="ECO:0000256" key="2">
    <source>
        <dbReference type="ARBA" id="ARBA00022676"/>
    </source>
</evidence>
<keyword evidence="8" id="KW-1185">Reference proteome</keyword>
<feature type="region of interest" description="Disordered" evidence="4">
    <location>
        <begin position="421"/>
        <end position="452"/>
    </location>
</feature>